<name>A0AAE0NZF1_9PEZI</name>
<accession>A0AAE0NZF1</accession>
<comment type="caution">
    <text evidence="2">The sequence shown here is derived from an EMBL/GenBank/DDBJ whole genome shotgun (WGS) entry which is preliminary data.</text>
</comment>
<evidence type="ECO:0000259" key="1">
    <source>
        <dbReference type="PROSITE" id="PS50181"/>
    </source>
</evidence>
<dbReference type="InterPro" id="IPR001810">
    <property type="entry name" value="F-box_dom"/>
</dbReference>
<proteinExistence type="predicted"/>
<reference evidence="2" key="1">
    <citation type="journal article" date="2023" name="Mol. Phylogenet. Evol.">
        <title>Genome-scale phylogeny and comparative genomics of the fungal order Sordariales.</title>
        <authorList>
            <person name="Hensen N."/>
            <person name="Bonometti L."/>
            <person name="Westerberg I."/>
            <person name="Brannstrom I.O."/>
            <person name="Guillou S."/>
            <person name="Cros-Aarteil S."/>
            <person name="Calhoun S."/>
            <person name="Haridas S."/>
            <person name="Kuo A."/>
            <person name="Mondo S."/>
            <person name="Pangilinan J."/>
            <person name="Riley R."/>
            <person name="LaButti K."/>
            <person name="Andreopoulos B."/>
            <person name="Lipzen A."/>
            <person name="Chen C."/>
            <person name="Yan M."/>
            <person name="Daum C."/>
            <person name="Ng V."/>
            <person name="Clum A."/>
            <person name="Steindorff A."/>
            <person name="Ohm R.A."/>
            <person name="Martin F."/>
            <person name="Silar P."/>
            <person name="Natvig D.O."/>
            <person name="Lalanne C."/>
            <person name="Gautier V."/>
            <person name="Ament-Velasquez S.L."/>
            <person name="Kruys A."/>
            <person name="Hutchinson M.I."/>
            <person name="Powell A.J."/>
            <person name="Barry K."/>
            <person name="Miller A.N."/>
            <person name="Grigoriev I.V."/>
            <person name="Debuchy R."/>
            <person name="Gladieux P."/>
            <person name="Hiltunen Thoren M."/>
            <person name="Johannesson H."/>
        </authorList>
    </citation>
    <scope>NUCLEOTIDE SEQUENCE</scope>
    <source>
        <strain evidence="2">CBS 232.78</strain>
    </source>
</reference>
<evidence type="ECO:0000313" key="2">
    <source>
        <dbReference type="EMBL" id="KAK3390523.1"/>
    </source>
</evidence>
<dbReference type="InterPro" id="IPR036047">
    <property type="entry name" value="F-box-like_dom_sf"/>
</dbReference>
<organism evidence="2 3">
    <name type="scientific">Podospora didyma</name>
    <dbReference type="NCBI Taxonomy" id="330526"/>
    <lineage>
        <taxon>Eukaryota</taxon>
        <taxon>Fungi</taxon>
        <taxon>Dikarya</taxon>
        <taxon>Ascomycota</taxon>
        <taxon>Pezizomycotina</taxon>
        <taxon>Sordariomycetes</taxon>
        <taxon>Sordariomycetidae</taxon>
        <taxon>Sordariales</taxon>
        <taxon>Podosporaceae</taxon>
        <taxon>Podospora</taxon>
    </lineage>
</organism>
<dbReference type="AlphaFoldDB" id="A0AAE0NZF1"/>
<sequence>MARALLQFPLEIIHSILSLTDTQTLLAIQRTCRFMYNNIKGNRALYRNMYLNILDDPLTHELDWEQEVHDLLKLRLICDRKDADKAEELPFVYSTVTRLLKHSAQDQEGERPLVTMTYPISRNATLLASLFENESNRKAFLMRSFIFERAQGLTNGIEDPPKENHQQSAKLHCLYGMPSRNPGRTRSSKMYPFACSKVYDLRQYTGDSRWGPFINDGSDRVDWEKVEAILLVIRTNIKNKGLDAFAIFSYIWSDPFCGCWPRSYIPWSPEPLEPEGGSAALSARDPYGVTGTWLRVVCFLDFNDFFSYNFPLGDPLPDHVPRPALNVGEATRLILMKIRVTKVEPAGEGYRNKDHPVVHFEGLSRALDEMWDDETDSDLRGTVSMTPEGEVRWTTYSIFDGVERWKSESIQLGGIRSARGVVGNWFDSNFNPHGPCGPTAFWKVSDEDPKPEGEIIQTRLPSPLLGNLRF</sequence>
<evidence type="ECO:0000313" key="3">
    <source>
        <dbReference type="Proteomes" id="UP001285441"/>
    </source>
</evidence>
<keyword evidence="3" id="KW-1185">Reference proteome</keyword>
<dbReference type="EMBL" id="JAULSW010000002">
    <property type="protein sequence ID" value="KAK3390523.1"/>
    <property type="molecule type" value="Genomic_DNA"/>
</dbReference>
<dbReference type="Pfam" id="PF12937">
    <property type="entry name" value="F-box-like"/>
    <property type="match status" value="1"/>
</dbReference>
<dbReference type="Proteomes" id="UP001285441">
    <property type="component" value="Unassembled WGS sequence"/>
</dbReference>
<dbReference type="PROSITE" id="PS50181">
    <property type="entry name" value="FBOX"/>
    <property type="match status" value="1"/>
</dbReference>
<dbReference type="SUPFAM" id="SSF81383">
    <property type="entry name" value="F-box domain"/>
    <property type="match status" value="1"/>
</dbReference>
<protein>
    <recommendedName>
        <fullName evidence="1">F-box domain-containing protein</fullName>
    </recommendedName>
</protein>
<reference evidence="2" key="2">
    <citation type="submission" date="2023-06" db="EMBL/GenBank/DDBJ databases">
        <authorList>
            <consortium name="Lawrence Berkeley National Laboratory"/>
            <person name="Haridas S."/>
            <person name="Hensen N."/>
            <person name="Bonometti L."/>
            <person name="Westerberg I."/>
            <person name="Brannstrom I.O."/>
            <person name="Guillou S."/>
            <person name="Cros-Aarteil S."/>
            <person name="Calhoun S."/>
            <person name="Kuo A."/>
            <person name="Mondo S."/>
            <person name="Pangilinan J."/>
            <person name="Riley R."/>
            <person name="LaButti K."/>
            <person name="Andreopoulos B."/>
            <person name="Lipzen A."/>
            <person name="Chen C."/>
            <person name="Yanf M."/>
            <person name="Daum C."/>
            <person name="Ng V."/>
            <person name="Clum A."/>
            <person name="Steindorff A."/>
            <person name="Ohm R."/>
            <person name="Martin F."/>
            <person name="Silar P."/>
            <person name="Natvig D."/>
            <person name="Lalanne C."/>
            <person name="Gautier V."/>
            <person name="Ament-velasquez S.L."/>
            <person name="Kruys A."/>
            <person name="Hutchinson M.I."/>
            <person name="Powell A.J."/>
            <person name="Barry K."/>
            <person name="Miller A.N."/>
            <person name="Grigoriev I.V."/>
            <person name="Debuchy R."/>
            <person name="Gladieux P."/>
            <person name="Thoren M.H."/>
            <person name="Johannesson H."/>
        </authorList>
    </citation>
    <scope>NUCLEOTIDE SEQUENCE</scope>
    <source>
        <strain evidence="2">CBS 232.78</strain>
    </source>
</reference>
<feature type="domain" description="F-box" evidence="1">
    <location>
        <begin position="2"/>
        <end position="49"/>
    </location>
</feature>
<gene>
    <name evidence="2" type="ORF">B0H63DRAFT_465889</name>
</gene>